<dbReference type="AlphaFoldDB" id="A0A9D1RIX5"/>
<reference evidence="2" key="2">
    <citation type="submission" date="2021-04" db="EMBL/GenBank/DDBJ databases">
        <authorList>
            <person name="Gilroy R."/>
        </authorList>
    </citation>
    <scope>NUCLEOTIDE SEQUENCE</scope>
    <source>
        <strain evidence="2">Gambia16-930</strain>
    </source>
</reference>
<evidence type="ECO:0000259" key="1">
    <source>
        <dbReference type="Pfam" id="PF17116"/>
    </source>
</evidence>
<reference evidence="2" key="1">
    <citation type="journal article" date="2021" name="PeerJ">
        <title>Extensive microbial diversity within the chicken gut microbiome revealed by metagenomics and culture.</title>
        <authorList>
            <person name="Gilroy R."/>
            <person name="Ravi A."/>
            <person name="Getino M."/>
            <person name="Pursley I."/>
            <person name="Horton D.L."/>
            <person name="Alikhan N.F."/>
            <person name="Baker D."/>
            <person name="Gharbi K."/>
            <person name="Hall N."/>
            <person name="Watson M."/>
            <person name="Adriaenssens E.M."/>
            <person name="Foster-Nyarko E."/>
            <person name="Jarju S."/>
            <person name="Secka A."/>
            <person name="Antonio M."/>
            <person name="Oren A."/>
            <person name="Chaudhuri R.R."/>
            <person name="La Ragione R."/>
            <person name="Hildebrand F."/>
            <person name="Pallen M.J."/>
        </authorList>
    </citation>
    <scope>NUCLEOTIDE SEQUENCE</scope>
    <source>
        <strain evidence="2">Gambia16-930</strain>
    </source>
</reference>
<comment type="caution">
    <text evidence="2">The sequence shown here is derived from an EMBL/GenBank/DDBJ whole genome shotgun (WGS) entry which is preliminary data.</text>
</comment>
<evidence type="ECO:0000313" key="2">
    <source>
        <dbReference type="EMBL" id="HIW87487.1"/>
    </source>
</evidence>
<dbReference type="EMBL" id="DXGG01000137">
    <property type="protein sequence ID" value="HIW87487.1"/>
    <property type="molecule type" value="Genomic_DNA"/>
</dbReference>
<dbReference type="InterPro" id="IPR031345">
    <property type="entry name" value="T9SS_Plug_N"/>
</dbReference>
<protein>
    <submittedName>
        <fullName evidence="2">DUF5103 domain-containing protein</fullName>
    </submittedName>
</protein>
<name>A0A9D1RIX5_9BACT</name>
<dbReference type="Proteomes" id="UP000824267">
    <property type="component" value="Unassembled WGS sequence"/>
</dbReference>
<accession>A0A9D1RIX5</accession>
<proteinExistence type="predicted"/>
<feature type="domain" description="Type 9 secretion system plug protein N-terminal" evidence="1">
    <location>
        <begin position="31"/>
        <end position="155"/>
    </location>
</feature>
<evidence type="ECO:0000313" key="3">
    <source>
        <dbReference type="Proteomes" id="UP000824267"/>
    </source>
</evidence>
<organism evidence="2 3">
    <name type="scientific">Candidatus Onthomorpha intestinigallinarum</name>
    <dbReference type="NCBI Taxonomy" id="2840880"/>
    <lineage>
        <taxon>Bacteria</taxon>
        <taxon>Pseudomonadati</taxon>
        <taxon>Bacteroidota</taxon>
        <taxon>Bacteroidia</taxon>
        <taxon>Bacteroidales</taxon>
        <taxon>Candidatus Onthomorpha</taxon>
    </lineage>
</organism>
<gene>
    <name evidence="2" type="ORF">IAC47_04345</name>
</gene>
<sequence>MKKFFLLSILLSVNTIYAQFVWSDMIYSPLVKTVKLENPDAEFSIPIVNVNQSEGLVLSFDELTEQTNRFEYTFVHCNSDWTQSELQPYEYIDGFETALIENYANSINTIQRYVHYEQKIPNSNTRLMKSGNYILKVFREGEPENVVFTRRFYCMDDMAGVSVNVMQAREPSLRDNSQEIDVFVISKDGLTFNNPQTNIKVAVQQNGRTDNMRFLPLKESRGVELVYSYFPQNVFEAGNVFRNFDFTSLRTRSSYVENMDFLGGENIVRLKKEIVKDKSPYVFYGDIDGAYYIRNDVGETPALGSDYAWVYFYLPLPISLEGSYYAVGEMSDWRMSELNKFNFDSDLGMYVLRMLLKQGYYNYQILYRPHNTVVGQYRSVEGNHSETNNRYNVFVYYRNLGDNYDSFIGFSSVTYQP</sequence>
<dbReference type="Pfam" id="PF17116">
    <property type="entry name" value="T9SS_plug_1st"/>
    <property type="match status" value="1"/>
</dbReference>